<gene>
    <name evidence="1" type="ORF">CO007_02335</name>
</gene>
<dbReference type="SUPFAM" id="SSF56784">
    <property type="entry name" value="HAD-like"/>
    <property type="match status" value="1"/>
</dbReference>
<reference evidence="2" key="1">
    <citation type="submission" date="2017-09" db="EMBL/GenBank/DDBJ databases">
        <title>Depth-based differentiation of microbial function through sediment-hosted aquifers and enrichment of novel symbionts in the deep terrestrial subsurface.</title>
        <authorList>
            <person name="Probst A.J."/>
            <person name="Ladd B."/>
            <person name="Jarett J.K."/>
            <person name="Geller-Mcgrath D.E."/>
            <person name="Sieber C.M.K."/>
            <person name="Emerson J.B."/>
            <person name="Anantharaman K."/>
            <person name="Thomas B.C."/>
            <person name="Malmstrom R."/>
            <person name="Stieglmeier M."/>
            <person name="Klingl A."/>
            <person name="Woyke T."/>
            <person name="Ryan C.M."/>
            <person name="Banfield J.F."/>
        </authorList>
    </citation>
    <scope>NUCLEOTIDE SEQUENCE [LARGE SCALE GENOMIC DNA]</scope>
</reference>
<dbReference type="EMBL" id="PFQK01000042">
    <property type="protein sequence ID" value="PJC81916.1"/>
    <property type="molecule type" value="Genomic_DNA"/>
</dbReference>
<dbReference type="Proteomes" id="UP000229370">
    <property type="component" value="Unassembled WGS sequence"/>
</dbReference>
<comment type="caution">
    <text evidence="1">The sequence shown here is derived from an EMBL/GenBank/DDBJ whole genome shotgun (WGS) entry which is preliminary data.</text>
</comment>
<evidence type="ECO:0000313" key="2">
    <source>
        <dbReference type="Proteomes" id="UP000229370"/>
    </source>
</evidence>
<name>A0A2M8GMZ8_9BACT</name>
<dbReference type="InterPro" id="IPR036412">
    <property type="entry name" value="HAD-like_sf"/>
</dbReference>
<dbReference type="AlphaFoldDB" id="A0A2M8GMZ8"/>
<dbReference type="Gene3D" id="1.10.150.520">
    <property type="match status" value="1"/>
</dbReference>
<sequence>MIVAPKVTIIDLDNVLFDAVEFKKALFPKLARFYQKQQKNISSEAIEELYESHIKSRGILSFSEFALSLSRRFGLSQKDLLEQITSMELNNFLMKEAREFSSYLAEESDLLIVYTAGALRTQRQKIEKTDLKDTLYSPEYHHMDRLQRDGYRLIKEKLAQISSVTKPSPIVLVDTYKLGLEELISMISVVKPKLTLIDDKPEIIERGIKAAKEQCLDLLPIWMKYGRYNQERDKIEGASTIDSLVNSQGEVLRIRQETKINYWPPRSRS</sequence>
<organism evidence="1 2">
    <name type="scientific">Candidatus Roizmanbacteria bacterium CG_4_8_14_3_um_filter_36_10</name>
    <dbReference type="NCBI Taxonomy" id="1974834"/>
    <lineage>
        <taxon>Bacteria</taxon>
        <taxon>Candidatus Roizmaniibacteriota</taxon>
    </lineage>
</organism>
<dbReference type="InterPro" id="IPR023214">
    <property type="entry name" value="HAD_sf"/>
</dbReference>
<dbReference type="Gene3D" id="3.40.50.1000">
    <property type="entry name" value="HAD superfamily/HAD-like"/>
    <property type="match status" value="2"/>
</dbReference>
<accession>A0A2M8GMZ8</accession>
<proteinExistence type="predicted"/>
<protein>
    <submittedName>
        <fullName evidence="1">Uncharacterized protein</fullName>
    </submittedName>
</protein>
<evidence type="ECO:0000313" key="1">
    <source>
        <dbReference type="EMBL" id="PJC81916.1"/>
    </source>
</evidence>